<evidence type="ECO:0000256" key="12">
    <source>
        <dbReference type="ARBA" id="ARBA00031129"/>
    </source>
</evidence>
<protein>
    <recommendedName>
        <fullName evidence="4">Macoilin</fullName>
    </recommendedName>
    <alternativeName>
        <fullName evidence="12">Transmembrane protein 57</fullName>
    </alternativeName>
</protein>
<dbReference type="Proteomes" id="UP000887561">
    <property type="component" value="Unplaced"/>
</dbReference>
<keyword evidence="5" id="KW-0597">Phosphoprotein</keyword>
<proteinExistence type="predicted"/>
<comment type="subcellular location">
    <subcellularLocation>
        <location evidence="2">Nucleus membrane</location>
        <topology evidence="2">Multi-pass membrane protein</topology>
    </subcellularLocation>
    <subcellularLocation>
        <location evidence="3">Rough endoplasmic reticulum membrane</location>
        <topology evidence="3">Multi-pass membrane protein</topology>
    </subcellularLocation>
</comment>
<evidence type="ECO:0000256" key="8">
    <source>
        <dbReference type="ARBA" id="ARBA00022989"/>
    </source>
</evidence>
<feature type="region of interest" description="Disordered" evidence="14">
    <location>
        <begin position="334"/>
        <end position="365"/>
    </location>
</feature>
<dbReference type="Pfam" id="PF09726">
    <property type="entry name" value="Macoilin"/>
    <property type="match status" value="2"/>
</dbReference>
<dbReference type="AlphaFoldDB" id="A0A915LEM9"/>
<evidence type="ECO:0000256" key="3">
    <source>
        <dbReference type="ARBA" id="ARBA00004269"/>
    </source>
</evidence>
<feature type="region of interest" description="Disordered" evidence="14">
    <location>
        <begin position="718"/>
        <end position="746"/>
    </location>
</feature>
<evidence type="ECO:0000313" key="16">
    <source>
        <dbReference type="Proteomes" id="UP000887561"/>
    </source>
</evidence>
<feature type="compositionally biased region" description="Polar residues" evidence="14">
    <location>
        <begin position="335"/>
        <end position="353"/>
    </location>
</feature>
<feature type="coiled-coil region" evidence="13">
    <location>
        <begin position="519"/>
        <end position="585"/>
    </location>
</feature>
<dbReference type="GO" id="GO:0023041">
    <property type="term" value="P:neuronal signal transduction"/>
    <property type="evidence" value="ECO:0007669"/>
    <property type="project" value="InterPro"/>
</dbReference>
<dbReference type="PANTHER" id="PTHR47464">
    <property type="entry name" value="MACOILIN"/>
    <property type="match status" value="1"/>
</dbReference>
<feature type="region of interest" description="Disordered" evidence="14">
    <location>
        <begin position="622"/>
        <end position="658"/>
    </location>
</feature>
<keyword evidence="11" id="KW-0539">Nucleus</keyword>
<evidence type="ECO:0000313" key="17">
    <source>
        <dbReference type="WBParaSite" id="scaffold1115_cov163.g2506"/>
    </source>
</evidence>
<evidence type="ECO:0000256" key="13">
    <source>
        <dbReference type="SAM" id="Coils"/>
    </source>
</evidence>
<evidence type="ECO:0000256" key="6">
    <source>
        <dbReference type="ARBA" id="ARBA00022692"/>
    </source>
</evidence>
<keyword evidence="8 15" id="KW-1133">Transmembrane helix</keyword>
<evidence type="ECO:0000256" key="4">
    <source>
        <dbReference type="ARBA" id="ARBA00021882"/>
    </source>
</evidence>
<evidence type="ECO:0000256" key="5">
    <source>
        <dbReference type="ARBA" id="ARBA00022553"/>
    </source>
</evidence>
<keyword evidence="16" id="KW-1185">Reference proteome</keyword>
<reference evidence="17" key="1">
    <citation type="submission" date="2022-11" db="UniProtKB">
        <authorList>
            <consortium name="WormBaseParasite"/>
        </authorList>
    </citation>
    <scope>IDENTIFICATION</scope>
</reference>
<feature type="coiled-coil region" evidence="13">
    <location>
        <begin position="432"/>
        <end position="492"/>
    </location>
</feature>
<keyword evidence="13" id="KW-0175">Coiled coil</keyword>
<dbReference type="WBParaSite" id="scaffold1115_cov163.g2506">
    <property type="protein sequence ID" value="scaffold1115_cov163.g2506"/>
    <property type="gene ID" value="scaffold1115_cov163.g2506"/>
</dbReference>
<feature type="region of interest" description="Disordered" evidence="14">
    <location>
        <begin position="295"/>
        <end position="320"/>
    </location>
</feature>
<feature type="compositionally biased region" description="Polar residues" evidence="14">
    <location>
        <begin position="305"/>
        <end position="320"/>
    </location>
</feature>
<comment type="function">
    <text evidence="1">Plays a role in the regulation of neuronal activity.</text>
</comment>
<accession>A0A915LEM9</accession>
<evidence type="ECO:0000256" key="10">
    <source>
        <dbReference type="ARBA" id="ARBA00023180"/>
    </source>
</evidence>
<sequence>MKRYRAVDAPPKFRRTAKGRGRIGESVYFTRFFNAYNLVYLKFFLMWVGCITLDFLIGFRFELLWPLWLLVRHLYESFPDRGICLPSIFLWALFIIFEYSVRYRFDNATWYLTRTSWVTAGLFPSTADSVSVGSPSSASSTSSPRLELYRPFAAHCIGFPVVTLGFRVKSFFSNWRMRIRREEVRRQNEFYERILSDALPASFENRKHFISSRSHFSMEQHEIFDFDSNGGFATTEFLNGLDGPQSTLPRLSSNSSTQFAAICAAPLNTSTSGITSSLSSIPQNTSIGASNTIMTNLPKKRQSKQTKQQNGTLKRGGVTNTTIVKSWRGADSAIMNGSGSVTNKDSSNVNLIQSGKRRARRPRENGEQIRDNAMKMSELKHLLKQKQMLEQSMEKLRNELKISRHGENDLRSQLASAQQQEQTTRCEWRQYEREQKQKLEQLEQKGRQLNKQNEHFKTNIQALEKRVGELQLKKIEIERELANERLAKQQQLNAAVDNSNRHENGELQKQKLINMDKELKHLKREFKNKEEFCSKLEEEMRRLSAARNDENFLLEQTLSAENRLKQDLFRALNDSKAEIASMKAQLRAKHTKDQADMMNAFTSTPSENSIFQNGFVTKSCGDKENSTSLSTGSSPIQHQQNFSSQNTQKSLTPPPLSVASSTLNLEQLLQATQNMSYSLGPIVNSNGITSCFSGTQNGPICTTSSPYINSEASEMLAVGGHRGGSTSSGSNTNTASNNNRNCGSGQ</sequence>
<evidence type="ECO:0000256" key="15">
    <source>
        <dbReference type="SAM" id="Phobius"/>
    </source>
</evidence>
<keyword evidence="7" id="KW-0256">Endoplasmic reticulum</keyword>
<keyword evidence="6 15" id="KW-0812">Transmembrane</keyword>
<dbReference type="GO" id="GO:0030867">
    <property type="term" value="C:rough endoplasmic reticulum membrane"/>
    <property type="evidence" value="ECO:0007669"/>
    <property type="project" value="UniProtKB-SubCell"/>
</dbReference>
<keyword evidence="10" id="KW-0325">Glycoprotein</keyword>
<feature type="transmembrane region" description="Helical" evidence="15">
    <location>
        <begin position="44"/>
        <end position="71"/>
    </location>
</feature>
<evidence type="ECO:0000256" key="1">
    <source>
        <dbReference type="ARBA" id="ARBA00003440"/>
    </source>
</evidence>
<evidence type="ECO:0000256" key="14">
    <source>
        <dbReference type="SAM" id="MobiDB-lite"/>
    </source>
</evidence>
<evidence type="ECO:0000256" key="11">
    <source>
        <dbReference type="ARBA" id="ARBA00023242"/>
    </source>
</evidence>
<feature type="compositionally biased region" description="Polar residues" evidence="14">
    <location>
        <begin position="626"/>
        <end position="651"/>
    </location>
</feature>
<organism evidence="16 17">
    <name type="scientific">Meloidogyne javanica</name>
    <name type="common">Root-knot nematode worm</name>
    <dbReference type="NCBI Taxonomy" id="6303"/>
    <lineage>
        <taxon>Eukaryota</taxon>
        <taxon>Metazoa</taxon>
        <taxon>Ecdysozoa</taxon>
        <taxon>Nematoda</taxon>
        <taxon>Chromadorea</taxon>
        <taxon>Rhabditida</taxon>
        <taxon>Tylenchina</taxon>
        <taxon>Tylenchomorpha</taxon>
        <taxon>Tylenchoidea</taxon>
        <taxon>Meloidogynidae</taxon>
        <taxon>Meloidogyninae</taxon>
        <taxon>Meloidogyne</taxon>
        <taxon>Meloidogyne incognita group</taxon>
    </lineage>
</organism>
<keyword evidence="9 15" id="KW-0472">Membrane</keyword>
<dbReference type="PANTHER" id="PTHR47464:SF2">
    <property type="entry name" value="MACOILIN"/>
    <property type="match status" value="1"/>
</dbReference>
<dbReference type="GO" id="GO:0031965">
    <property type="term" value="C:nuclear membrane"/>
    <property type="evidence" value="ECO:0007669"/>
    <property type="project" value="UniProtKB-SubCell"/>
</dbReference>
<feature type="compositionally biased region" description="Low complexity" evidence="14">
    <location>
        <begin position="724"/>
        <end position="746"/>
    </location>
</feature>
<evidence type="ECO:0000256" key="7">
    <source>
        <dbReference type="ARBA" id="ARBA00022824"/>
    </source>
</evidence>
<evidence type="ECO:0000256" key="2">
    <source>
        <dbReference type="ARBA" id="ARBA00004232"/>
    </source>
</evidence>
<name>A0A915LEM9_MELJA</name>
<dbReference type="InterPro" id="IPR019130">
    <property type="entry name" value="Macoilin"/>
</dbReference>
<evidence type="ECO:0000256" key="9">
    <source>
        <dbReference type="ARBA" id="ARBA00023136"/>
    </source>
</evidence>